<dbReference type="EMBL" id="MU863712">
    <property type="protein sequence ID" value="KAK4096477.1"/>
    <property type="molecule type" value="Genomic_DNA"/>
</dbReference>
<evidence type="ECO:0000256" key="1">
    <source>
        <dbReference type="SAM" id="MobiDB-lite"/>
    </source>
</evidence>
<dbReference type="AlphaFoldDB" id="A0AAN6SXH5"/>
<protein>
    <submittedName>
        <fullName evidence="2">Uncharacterized protein</fullName>
    </submittedName>
</protein>
<evidence type="ECO:0000313" key="3">
    <source>
        <dbReference type="Proteomes" id="UP001305647"/>
    </source>
</evidence>
<evidence type="ECO:0000313" key="2">
    <source>
        <dbReference type="EMBL" id="KAK4096477.1"/>
    </source>
</evidence>
<gene>
    <name evidence="2" type="ORF">N658DRAFT_349164</name>
</gene>
<sequence length="138" mass="14861">MAAFVFVCAEGFRPHGPPSSARPNSTMAAPRAGHFGPRGIFQRGCSNVDSATWRVRVPRTGSGPSARQPERAGQHRTGRLTQPTLMLVVEGKPRQHNRSTQARGRPSNEYTRCSQGSRSLAAPTSPEGGLAVRVASWQ</sequence>
<reference evidence="2" key="1">
    <citation type="journal article" date="2023" name="Mol. Phylogenet. Evol.">
        <title>Genome-scale phylogeny and comparative genomics of the fungal order Sordariales.</title>
        <authorList>
            <person name="Hensen N."/>
            <person name="Bonometti L."/>
            <person name="Westerberg I."/>
            <person name="Brannstrom I.O."/>
            <person name="Guillou S."/>
            <person name="Cros-Aarteil S."/>
            <person name="Calhoun S."/>
            <person name="Haridas S."/>
            <person name="Kuo A."/>
            <person name="Mondo S."/>
            <person name="Pangilinan J."/>
            <person name="Riley R."/>
            <person name="LaButti K."/>
            <person name="Andreopoulos B."/>
            <person name="Lipzen A."/>
            <person name="Chen C."/>
            <person name="Yan M."/>
            <person name="Daum C."/>
            <person name="Ng V."/>
            <person name="Clum A."/>
            <person name="Steindorff A."/>
            <person name="Ohm R.A."/>
            <person name="Martin F."/>
            <person name="Silar P."/>
            <person name="Natvig D.O."/>
            <person name="Lalanne C."/>
            <person name="Gautier V."/>
            <person name="Ament-Velasquez S.L."/>
            <person name="Kruys A."/>
            <person name="Hutchinson M.I."/>
            <person name="Powell A.J."/>
            <person name="Barry K."/>
            <person name="Miller A.N."/>
            <person name="Grigoriev I.V."/>
            <person name="Debuchy R."/>
            <person name="Gladieux P."/>
            <person name="Hiltunen Thoren M."/>
            <person name="Johannesson H."/>
        </authorList>
    </citation>
    <scope>NUCLEOTIDE SEQUENCE</scope>
    <source>
        <strain evidence="2">CBS 757.83</strain>
    </source>
</reference>
<feature type="compositionally biased region" description="Polar residues" evidence="1">
    <location>
        <begin position="98"/>
        <end position="118"/>
    </location>
</feature>
<feature type="region of interest" description="Disordered" evidence="1">
    <location>
        <begin position="16"/>
        <end position="40"/>
    </location>
</feature>
<organism evidence="2 3">
    <name type="scientific">Parathielavia hyrcaniae</name>
    <dbReference type="NCBI Taxonomy" id="113614"/>
    <lineage>
        <taxon>Eukaryota</taxon>
        <taxon>Fungi</taxon>
        <taxon>Dikarya</taxon>
        <taxon>Ascomycota</taxon>
        <taxon>Pezizomycotina</taxon>
        <taxon>Sordariomycetes</taxon>
        <taxon>Sordariomycetidae</taxon>
        <taxon>Sordariales</taxon>
        <taxon>Chaetomiaceae</taxon>
        <taxon>Parathielavia</taxon>
    </lineage>
</organism>
<proteinExistence type="predicted"/>
<name>A0AAN6SXH5_9PEZI</name>
<comment type="caution">
    <text evidence="2">The sequence shown here is derived from an EMBL/GenBank/DDBJ whole genome shotgun (WGS) entry which is preliminary data.</text>
</comment>
<keyword evidence="3" id="KW-1185">Reference proteome</keyword>
<feature type="region of interest" description="Disordered" evidence="1">
    <location>
        <begin position="57"/>
        <end position="138"/>
    </location>
</feature>
<reference evidence="2" key="2">
    <citation type="submission" date="2023-05" db="EMBL/GenBank/DDBJ databases">
        <authorList>
            <consortium name="Lawrence Berkeley National Laboratory"/>
            <person name="Steindorff A."/>
            <person name="Hensen N."/>
            <person name="Bonometti L."/>
            <person name="Westerberg I."/>
            <person name="Brannstrom I.O."/>
            <person name="Guillou S."/>
            <person name="Cros-Aarteil S."/>
            <person name="Calhoun S."/>
            <person name="Haridas S."/>
            <person name="Kuo A."/>
            <person name="Mondo S."/>
            <person name="Pangilinan J."/>
            <person name="Riley R."/>
            <person name="Labutti K."/>
            <person name="Andreopoulos B."/>
            <person name="Lipzen A."/>
            <person name="Chen C."/>
            <person name="Yanf M."/>
            <person name="Daum C."/>
            <person name="Ng V."/>
            <person name="Clum A."/>
            <person name="Ohm R."/>
            <person name="Martin F."/>
            <person name="Silar P."/>
            <person name="Natvig D."/>
            <person name="Lalanne C."/>
            <person name="Gautier V."/>
            <person name="Ament-Velasquez S.L."/>
            <person name="Kruys A."/>
            <person name="Hutchinson M.I."/>
            <person name="Powell A.J."/>
            <person name="Barry K."/>
            <person name="Miller A.N."/>
            <person name="Grigoriev I.V."/>
            <person name="Debuchy R."/>
            <person name="Gladieux P."/>
            <person name="Thoren M.H."/>
            <person name="Johannesson H."/>
        </authorList>
    </citation>
    <scope>NUCLEOTIDE SEQUENCE</scope>
    <source>
        <strain evidence="2">CBS 757.83</strain>
    </source>
</reference>
<accession>A0AAN6SXH5</accession>
<dbReference type="Proteomes" id="UP001305647">
    <property type="component" value="Unassembled WGS sequence"/>
</dbReference>